<accession>A0A1X7IYV0</accession>
<dbReference type="STRING" id="1028.SAMN05661096_01084"/>
<organism evidence="1 2">
    <name type="scientific">Marivirga sericea</name>
    <dbReference type="NCBI Taxonomy" id="1028"/>
    <lineage>
        <taxon>Bacteria</taxon>
        <taxon>Pseudomonadati</taxon>
        <taxon>Bacteroidota</taxon>
        <taxon>Cytophagia</taxon>
        <taxon>Cytophagales</taxon>
        <taxon>Marivirgaceae</taxon>
        <taxon>Marivirga</taxon>
    </lineage>
</organism>
<keyword evidence="2" id="KW-1185">Reference proteome</keyword>
<dbReference type="OrthoDB" id="1489599at2"/>
<dbReference type="RefSeq" id="WP_085516062.1">
    <property type="nucleotide sequence ID" value="NZ_FXAW01000002.1"/>
</dbReference>
<gene>
    <name evidence="1" type="ORF">SAMN05661096_01084</name>
</gene>
<name>A0A1X7IYV0_9BACT</name>
<sequence>MNLKFLLFILIISNSFVISAQNLSGRLLDENKNPIPYAHLQLDKSAYGTISNDSGYFSLRIKRGFEKLNISSIGYNSLSIPIENISFGGMQNFTLRNSKISMDEVVIKGTFDSASWYVEKAIKNIRKNYPRGKHSQIAFYRESTIRDTSYSRMLDAIVLLSERGINRKSEDTRYETLRIRRTADNRGISWRQSLQNWLYQDLGPYTVNKANPTKLMGPKNSDINDFFLCNSIERERKEHPQRLLYEGFVKENYFEIIGEYRSNEKQYIEIKTVMSDSSRLMFKKSIRPIAKMIICKDDYAIVQFEKIQETIEGKKRNIFTVQTIKDGVRSHYLIQWKQNPEDNKYYVHYIRDAAVGNNASRLSGVANMKEAFDSNFKSGFVKQVNEWYVLENRDYEKIHWRNGAAHDYDIYELAPTKRLGISFDNINAVPVNPINQKMLSDLTENNSTDELFIEK</sequence>
<reference evidence="2" key="1">
    <citation type="submission" date="2017-04" db="EMBL/GenBank/DDBJ databases">
        <authorList>
            <person name="Varghese N."/>
            <person name="Submissions S."/>
        </authorList>
    </citation>
    <scope>NUCLEOTIDE SEQUENCE [LARGE SCALE GENOMIC DNA]</scope>
    <source>
        <strain evidence="2">DSM 4125</strain>
    </source>
</reference>
<evidence type="ECO:0000313" key="2">
    <source>
        <dbReference type="Proteomes" id="UP000193804"/>
    </source>
</evidence>
<proteinExistence type="predicted"/>
<dbReference type="AlphaFoldDB" id="A0A1X7IYV0"/>
<dbReference type="Proteomes" id="UP000193804">
    <property type="component" value="Unassembled WGS sequence"/>
</dbReference>
<dbReference type="SUPFAM" id="SSF49464">
    <property type="entry name" value="Carboxypeptidase regulatory domain-like"/>
    <property type="match status" value="1"/>
</dbReference>
<evidence type="ECO:0000313" key="1">
    <source>
        <dbReference type="EMBL" id="SMG20183.1"/>
    </source>
</evidence>
<dbReference type="EMBL" id="FXAW01000002">
    <property type="protein sequence ID" value="SMG20183.1"/>
    <property type="molecule type" value="Genomic_DNA"/>
</dbReference>
<protein>
    <submittedName>
        <fullName evidence="1">CarboxypepD_reg-like domain-containing protein</fullName>
    </submittedName>
</protein>
<dbReference type="InterPro" id="IPR008969">
    <property type="entry name" value="CarboxyPept-like_regulatory"/>
</dbReference>
<dbReference type="Pfam" id="PF13715">
    <property type="entry name" value="CarbopepD_reg_2"/>
    <property type="match status" value="1"/>
</dbReference>